<reference evidence="1" key="1">
    <citation type="submission" date="2021-02" db="EMBL/GenBank/DDBJ databases">
        <authorList>
            <person name="Nowell W R."/>
        </authorList>
    </citation>
    <scope>NUCLEOTIDE SEQUENCE</scope>
</reference>
<dbReference type="AlphaFoldDB" id="A0A819CLT0"/>
<comment type="caution">
    <text evidence="1">The sequence shown here is derived from an EMBL/GenBank/DDBJ whole genome shotgun (WGS) entry which is preliminary data.</text>
</comment>
<evidence type="ECO:0000313" key="2">
    <source>
        <dbReference type="EMBL" id="CAF4179845.1"/>
    </source>
</evidence>
<sequence>MQQEVVSLMNLHTDDNMTDCCSYVVKRCNIYAANLGIIFQEKLPNFHPCETVTSIDVISIFQSSNIRQQSLAVASIPPNTSIKTSKPQISRQLLESLVTAIDSKMPLAQNYKDDVSLLESETALSKAKTTCNTMDFNIRQETDLKID</sequence>
<name>A0A819CLT0_9BILA</name>
<organism evidence="1 3">
    <name type="scientific">Rotaria magnacalcarata</name>
    <dbReference type="NCBI Taxonomy" id="392030"/>
    <lineage>
        <taxon>Eukaryota</taxon>
        <taxon>Metazoa</taxon>
        <taxon>Spiralia</taxon>
        <taxon>Gnathifera</taxon>
        <taxon>Rotifera</taxon>
        <taxon>Eurotatoria</taxon>
        <taxon>Bdelloidea</taxon>
        <taxon>Philodinida</taxon>
        <taxon>Philodinidae</taxon>
        <taxon>Rotaria</taxon>
    </lineage>
</organism>
<evidence type="ECO:0000313" key="3">
    <source>
        <dbReference type="Proteomes" id="UP000663866"/>
    </source>
</evidence>
<accession>A0A819CLT0</accession>
<feature type="non-terminal residue" evidence="1">
    <location>
        <position position="1"/>
    </location>
</feature>
<dbReference type="Proteomes" id="UP000681967">
    <property type="component" value="Unassembled WGS sequence"/>
</dbReference>
<dbReference type="EMBL" id="CAJOBG010000481">
    <property type="protein sequence ID" value="CAF3820071.1"/>
    <property type="molecule type" value="Genomic_DNA"/>
</dbReference>
<proteinExistence type="predicted"/>
<gene>
    <name evidence="2" type="ORF">BYL167_LOCUS22768</name>
    <name evidence="1" type="ORF">OVN521_LOCUS4991</name>
</gene>
<keyword evidence="3" id="KW-1185">Reference proteome</keyword>
<dbReference type="EMBL" id="CAJOBH010014180">
    <property type="protein sequence ID" value="CAF4179845.1"/>
    <property type="molecule type" value="Genomic_DNA"/>
</dbReference>
<evidence type="ECO:0000313" key="1">
    <source>
        <dbReference type="EMBL" id="CAF3820071.1"/>
    </source>
</evidence>
<protein>
    <submittedName>
        <fullName evidence="1">Uncharacterized protein</fullName>
    </submittedName>
</protein>
<dbReference type="Proteomes" id="UP000663866">
    <property type="component" value="Unassembled WGS sequence"/>
</dbReference>